<evidence type="ECO:0000313" key="2">
    <source>
        <dbReference type="EMBL" id="OHA00489.1"/>
    </source>
</evidence>
<proteinExistence type="predicted"/>
<reference evidence="2 3" key="1">
    <citation type="journal article" date="2016" name="Nat. Commun.">
        <title>Thousands of microbial genomes shed light on interconnected biogeochemical processes in an aquifer system.</title>
        <authorList>
            <person name="Anantharaman K."/>
            <person name="Brown C.T."/>
            <person name="Hug L.A."/>
            <person name="Sharon I."/>
            <person name="Castelle C.J."/>
            <person name="Probst A.J."/>
            <person name="Thomas B.C."/>
            <person name="Singh A."/>
            <person name="Wilkins M.J."/>
            <person name="Karaoz U."/>
            <person name="Brodie E.L."/>
            <person name="Williams K.H."/>
            <person name="Hubbard S.S."/>
            <person name="Banfield J.F."/>
        </authorList>
    </citation>
    <scope>NUCLEOTIDE SEQUENCE [LARGE SCALE GENOMIC DNA]</scope>
</reference>
<dbReference type="AlphaFoldDB" id="A0A1G2KPX3"/>
<dbReference type="STRING" id="1802270.A3C07_01375"/>
<dbReference type="EMBL" id="MHQI01000013">
    <property type="protein sequence ID" value="OHA00489.1"/>
    <property type="molecule type" value="Genomic_DNA"/>
</dbReference>
<organism evidence="2 3">
    <name type="scientific">Candidatus Sungbacteria bacterium RIFCSPHIGHO2_02_FULL_47_11</name>
    <dbReference type="NCBI Taxonomy" id="1802270"/>
    <lineage>
        <taxon>Bacteria</taxon>
        <taxon>Candidatus Sungiibacteriota</taxon>
    </lineage>
</organism>
<keyword evidence="1" id="KW-0472">Membrane</keyword>
<dbReference type="Proteomes" id="UP000179023">
    <property type="component" value="Unassembled WGS sequence"/>
</dbReference>
<evidence type="ECO:0000256" key="1">
    <source>
        <dbReference type="SAM" id="Phobius"/>
    </source>
</evidence>
<keyword evidence="1" id="KW-0812">Transmembrane</keyword>
<evidence type="ECO:0000313" key="3">
    <source>
        <dbReference type="Proteomes" id="UP000179023"/>
    </source>
</evidence>
<feature type="transmembrane region" description="Helical" evidence="1">
    <location>
        <begin position="28"/>
        <end position="52"/>
    </location>
</feature>
<gene>
    <name evidence="2" type="ORF">A3C07_01375</name>
</gene>
<comment type="caution">
    <text evidence="2">The sequence shown here is derived from an EMBL/GenBank/DDBJ whole genome shotgun (WGS) entry which is preliminary data.</text>
</comment>
<sequence>MKLILPTTIQKLLPFLRKPRDKFRSDDVIWTGLVTLAIFFTALVLWSGYFFYSRVYIQPDSDYETSIRRAVRVDVKDVNEIIGILNERQKKFDEILGQ</sequence>
<name>A0A1G2KPX3_9BACT</name>
<protein>
    <submittedName>
        <fullName evidence="2">Uncharacterized protein</fullName>
    </submittedName>
</protein>
<accession>A0A1G2KPX3</accession>
<keyword evidence="1" id="KW-1133">Transmembrane helix</keyword>